<keyword evidence="5" id="KW-1185">Reference proteome</keyword>
<dbReference type="PANTHER" id="PTHR24015:SF1824">
    <property type="entry name" value="OS11G0275400 PROTEIN"/>
    <property type="match status" value="1"/>
</dbReference>
<evidence type="ECO:0000256" key="1">
    <source>
        <dbReference type="ARBA" id="ARBA00022737"/>
    </source>
</evidence>
<dbReference type="Gene3D" id="1.25.40.10">
    <property type="entry name" value="Tetratricopeptide repeat domain"/>
    <property type="match status" value="2"/>
</dbReference>
<protein>
    <submittedName>
        <fullName evidence="4">Pentatricopeptide repeat-containing protein</fullName>
    </submittedName>
</protein>
<dbReference type="FunFam" id="1.25.40.10:FF:000158">
    <property type="entry name" value="pentatricopeptide repeat-containing protein At2g33680"/>
    <property type="match status" value="1"/>
</dbReference>
<dbReference type="InterPro" id="IPR002885">
    <property type="entry name" value="PPR_rpt"/>
</dbReference>
<gene>
    <name evidence="4" type="ORF">Cni_G26693</name>
</gene>
<evidence type="ECO:0000313" key="4">
    <source>
        <dbReference type="EMBL" id="WOL17900.1"/>
    </source>
</evidence>
<dbReference type="EMBL" id="CP136897">
    <property type="protein sequence ID" value="WOL17900.1"/>
    <property type="molecule type" value="Genomic_DNA"/>
</dbReference>
<dbReference type="InterPro" id="IPR046848">
    <property type="entry name" value="E_motif"/>
</dbReference>
<dbReference type="GO" id="GO:0005739">
    <property type="term" value="C:mitochondrion"/>
    <property type="evidence" value="ECO:0007669"/>
    <property type="project" value="UniProtKB-ARBA"/>
</dbReference>
<dbReference type="PANTHER" id="PTHR24015">
    <property type="entry name" value="OS07G0578800 PROTEIN-RELATED"/>
    <property type="match status" value="1"/>
</dbReference>
<dbReference type="Pfam" id="PF01535">
    <property type="entry name" value="PPR"/>
    <property type="match status" value="1"/>
</dbReference>
<evidence type="ECO:0000256" key="2">
    <source>
        <dbReference type="ARBA" id="ARBA00061659"/>
    </source>
</evidence>
<dbReference type="Pfam" id="PF13041">
    <property type="entry name" value="PPR_2"/>
    <property type="match status" value="2"/>
</dbReference>
<dbReference type="GO" id="GO:0009451">
    <property type="term" value="P:RNA modification"/>
    <property type="evidence" value="ECO:0007669"/>
    <property type="project" value="InterPro"/>
</dbReference>
<proteinExistence type="inferred from homology"/>
<comment type="similarity">
    <text evidence="2">Belongs to the PPR family. PCMP-E subfamily.</text>
</comment>
<sequence length="382" mass="42517">MKDLLEVGEHNSLKHVKKNASTILHNNIKVTSQKGNDKVANCSKKNNAMKEDALLLFLELNQRGMILDAFTLSSAISCCVSTGAVGTGVQLHAHTIKHGCDMSIRCGSSLISSYSKLGQLRSAYHVFHLMPVKNVVSWTAIIAGYAQYWKVEICSELFSLMRQAMIEPNDITFVSVLSICSAYLGFGRSIHSLEFQTGFDCYVHVSNTSISMYAKCGSMKEAYYVFEHMPWRDLISWNSIISGFSQYGLTEKAVDLLNQMDSQNLTPDAISYLCFLSSCRHAGLVEQGRLCFDLMIKCGLNPELDHYSCIVAENRLVLEPGCASTYVQLANLYASVGYWNHAAEVRKLMKEKGLRTSPGYTAGSKLVTRSISLEQKMYQIIN</sequence>
<evidence type="ECO:0000256" key="3">
    <source>
        <dbReference type="PROSITE-ProRule" id="PRU00708"/>
    </source>
</evidence>
<dbReference type="InterPro" id="IPR046960">
    <property type="entry name" value="PPR_At4g14850-like_plant"/>
</dbReference>
<name>A0AAQ3L098_9LILI</name>
<feature type="repeat" description="PPR" evidence="3">
    <location>
        <begin position="268"/>
        <end position="302"/>
    </location>
</feature>
<dbReference type="FunFam" id="1.25.40.10:FF:000205">
    <property type="entry name" value="Pentatricopeptide repeat-containing protein, mitochondrial"/>
    <property type="match status" value="1"/>
</dbReference>
<feature type="repeat" description="PPR" evidence="3">
    <location>
        <begin position="134"/>
        <end position="168"/>
    </location>
</feature>
<reference evidence="4 5" key="1">
    <citation type="submission" date="2023-10" db="EMBL/GenBank/DDBJ databases">
        <title>Chromosome-scale genome assembly provides insights into flower coloration mechanisms of Canna indica.</title>
        <authorList>
            <person name="Li C."/>
        </authorList>
    </citation>
    <scope>NUCLEOTIDE SEQUENCE [LARGE SCALE GENOMIC DNA]</scope>
    <source>
        <tissue evidence="4">Flower</tissue>
    </source>
</reference>
<dbReference type="PROSITE" id="PS51375">
    <property type="entry name" value="PPR"/>
    <property type="match status" value="3"/>
</dbReference>
<feature type="repeat" description="PPR" evidence="3">
    <location>
        <begin position="233"/>
        <end position="267"/>
    </location>
</feature>
<organism evidence="4 5">
    <name type="scientific">Canna indica</name>
    <name type="common">Indian-shot</name>
    <dbReference type="NCBI Taxonomy" id="4628"/>
    <lineage>
        <taxon>Eukaryota</taxon>
        <taxon>Viridiplantae</taxon>
        <taxon>Streptophyta</taxon>
        <taxon>Embryophyta</taxon>
        <taxon>Tracheophyta</taxon>
        <taxon>Spermatophyta</taxon>
        <taxon>Magnoliopsida</taxon>
        <taxon>Liliopsida</taxon>
        <taxon>Zingiberales</taxon>
        <taxon>Cannaceae</taxon>
        <taxon>Canna</taxon>
    </lineage>
</organism>
<keyword evidence="1" id="KW-0677">Repeat</keyword>
<dbReference type="AlphaFoldDB" id="A0AAQ3L098"/>
<accession>A0AAQ3L098</accession>
<dbReference type="Proteomes" id="UP001327560">
    <property type="component" value="Chromosome 8"/>
</dbReference>
<dbReference type="InterPro" id="IPR011990">
    <property type="entry name" value="TPR-like_helical_dom_sf"/>
</dbReference>
<evidence type="ECO:0000313" key="5">
    <source>
        <dbReference type="Proteomes" id="UP001327560"/>
    </source>
</evidence>
<dbReference type="GO" id="GO:0099402">
    <property type="term" value="P:plant organ development"/>
    <property type="evidence" value="ECO:0007669"/>
    <property type="project" value="UniProtKB-ARBA"/>
</dbReference>
<dbReference type="Pfam" id="PF20431">
    <property type="entry name" value="E_motif"/>
    <property type="match status" value="1"/>
</dbReference>
<dbReference type="NCBIfam" id="TIGR00756">
    <property type="entry name" value="PPR"/>
    <property type="match status" value="3"/>
</dbReference>
<dbReference type="GO" id="GO:0003723">
    <property type="term" value="F:RNA binding"/>
    <property type="evidence" value="ECO:0007669"/>
    <property type="project" value="InterPro"/>
</dbReference>